<dbReference type="RefSeq" id="WP_272425376.1">
    <property type="nucleotide sequence ID" value="NZ_JAGTJJ010000088.1"/>
</dbReference>
<keyword evidence="3" id="KW-1185">Reference proteome</keyword>
<name>A0A9X4AXX7_9BACT</name>
<organism evidence="2 3">
    <name type="scientific">Polyangium jinanense</name>
    <dbReference type="NCBI Taxonomy" id="2829994"/>
    <lineage>
        <taxon>Bacteria</taxon>
        <taxon>Pseudomonadati</taxon>
        <taxon>Myxococcota</taxon>
        <taxon>Polyangia</taxon>
        <taxon>Polyangiales</taxon>
        <taxon>Polyangiaceae</taxon>
        <taxon>Polyangium</taxon>
    </lineage>
</organism>
<gene>
    <name evidence="2" type="ORF">KEG57_51130</name>
</gene>
<comment type="caution">
    <text evidence="2">The sequence shown here is derived from an EMBL/GenBank/DDBJ whole genome shotgun (WGS) entry which is preliminary data.</text>
</comment>
<reference evidence="2 3" key="1">
    <citation type="submission" date="2021-04" db="EMBL/GenBank/DDBJ databases">
        <title>Genome analysis of Polyangium sp.</title>
        <authorList>
            <person name="Li Y."/>
            <person name="Wang J."/>
        </authorList>
    </citation>
    <scope>NUCLEOTIDE SEQUENCE [LARGE SCALE GENOMIC DNA]</scope>
    <source>
        <strain evidence="2 3">SDU14</strain>
    </source>
</reference>
<evidence type="ECO:0000313" key="3">
    <source>
        <dbReference type="Proteomes" id="UP001151081"/>
    </source>
</evidence>
<keyword evidence="1" id="KW-0812">Transmembrane</keyword>
<proteinExistence type="predicted"/>
<dbReference type="AlphaFoldDB" id="A0A9X4AXX7"/>
<feature type="transmembrane region" description="Helical" evidence="1">
    <location>
        <begin position="47"/>
        <end position="68"/>
    </location>
</feature>
<sequence>MLRLLRRRPAPDAHVIRPPGPRLLRRIALRFFQCPPRAWRTLPGVRAPVILAFILPLACYAFGLFPAFSASGECCSPLRLPCLPAAFHGEDLVDAPLVVVDRHHVSVDGVVVADTPELGDALEPLHLDELRVLLVTKKELWRQVRPDAPFPGEVLIAAAHDLPISAVKSVMASAAAAGYPHTSFMVQKLYPPVR</sequence>
<keyword evidence="1" id="KW-0472">Membrane</keyword>
<accession>A0A9X4AXX7</accession>
<evidence type="ECO:0000313" key="2">
    <source>
        <dbReference type="EMBL" id="MDC3988924.1"/>
    </source>
</evidence>
<keyword evidence="1" id="KW-1133">Transmembrane helix</keyword>
<dbReference type="EMBL" id="JAGTJJ010000088">
    <property type="protein sequence ID" value="MDC3988924.1"/>
    <property type="molecule type" value="Genomic_DNA"/>
</dbReference>
<evidence type="ECO:0000256" key="1">
    <source>
        <dbReference type="SAM" id="Phobius"/>
    </source>
</evidence>
<protein>
    <submittedName>
        <fullName evidence="2">Biopolymer transporter ExbD</fullName>
    </submittedName>
</protein>
<dbReference type="Proteomes" id="UP001151081">
    <property type="component" value="Unassembled WGS sequence"/>
</dbReference>